<reference evidence="6" key="1">
    <citation type="submission" date="2011-05" db="EMBL/GenBank/DDBJ databases">
        <authorList>
            <person name="Richards S.R."/>
            <person name="Qu J."/>
            <person name="Jiang H."/>
            <person name="Jhangiani S.N."/>
            <person name="Agravi P."/>
            <person name="Goodspeed R."/>
            <person name="Gross S."/>
            <person name="Mandapat C."/>
            <person name="Jackson L."/>
            <person name="Mathew T."/>
            <person name="Pu L."/>
            <person name="Thornton R."/>
            <person name="Saada N."/>
            <person name="Wilczek-Boney K.B."/>
            <person name="Lee S."/>
            <person name="Kovar C."/>
            <person name="Wu Y."/>
            <person name="Scherer S.E."/>
            <person name="Worley K.C."/>
            <person name="Muzny D.M."/>
            <person name="Gibbs R."/>
        </authorList>
    </citation>
    <scope>NUCLEOTIDE SEQUENCE</scope>
    <source>
        <strain evidence="6">Brora</strain>
    </source>
</reference>
<dbReference type="EMBL" id="JH432006">
    <property type="status" value="NOT_ANNOTATED_CDS"/>
    <property type="molecule type" value="Genomic_DNA"/>
</dbReference>
<feature type="compositionally biased region" description="Acidic residues" evidence="3">
    <location>
        <begin position="28"/>
        <end position="47"/>
    </location>
</feature>
<feature type="region of interest" description="Disordered" evidence="3">
    <location>
        <begin position="22"/>
        <end position="107"/>
    </location>
</feature>
<dbReference type="GO" id="GO:1990837">
    <property type="term" value="F:sequence-specific double-stranded DNA binding"/>
    <property type="evidence" value="ECO:0007669"/>
    <property type="project" value="TreeGrafter"/>
</dbReference>
<sequence>MESPPCVQLRSSFSINNLLWGNNKQLDDDLDDDDVILDDDMDDDDDLDVTRVSSPESPPAKEKQASSSSPPPDRLPTPTPRIDSPLRPDATEAAVNDKDNSEVKKKAEKPPFSYNALIMMAIRQSPEKRLTLNGIYEFIMKNFPYYRENKQGWQNSIRHNLSLNKCFVKVPRHYDDPGKGNYWMLDPSSDDVFIGGTTGKLRRRSTAASRSRLAAFKRSTLVYPPHHGHHHHHHHHPNFCSSDKSHQAPILWPIATLASLYPAAGFYRYPSAYPYVGAGGGGNNAALGGKPGTTSFSVERLLDTSCSPAVASLRVGLGLPFAAPGASYCAGYPVHQTPFDIYANLRNAGVSAFSALNSTVGANSVSSAESPFKPVVDTRPS</sequence>
<dbReference type="SUPFAM" id="SSF46785">
    <property type="entry name" value="Winged helix' DNA-binding domain"/>
    <property type="match status" value="1"/>
</dbReference>
<keyword evidence="2" id="KW-0539">Nucleus</keyword>
<name>T1JAW3_STRMM</name>
<dbReference type="Pfam" id="PF00250">
    <property type="entry name" value="Forkhead"/>
    <property type="match status" value="1"/>
</dbReference>
<keyword evidence="6" id="KW-1185">Reference proteome</keyword>
<dbReference type="SMART" id="SM00339">
    <property type="entry name" value="FH"/>
    <property type="match status" value="1"/>
</dbReference>
<evidence type="ECO:0000256" key="1">
    <source>
        <dbReference type="ARBA" id="ARBA00023125"/>
    </source>
</evidence>
<dbReference type="InterPro" id="IPR018122">
    <property type="entry name" value="TF_fork_head_CS_1"/>
</dbReference>
<protein>
    <recommendedName>
        <fullName evidence="4">Fork-head domain-containing protein</fullName>
    </recommendedName>
</protein>
<evidence type="ECO:0000313" key="6">
    <source>
        <dbReference type="Proteomes" id="UP000014500"/>
    </source>
</evidence>
<dbReference type="PROSITE" id="PS00657">
    <property type="entry name" value="FORK_HEAD_1"/>
    <property type="match status" value="1"/>
</dbReference>
<dbReference type="HOGENOM" id="CLU_726316_0_0_1"/>
<feature type="DNA-binding region" description="Fork-head" evidence="2">
    <location>
        <begin position="109"/>
        <end position="203"/>
    </location>
</feature>
<dbReference type="GO" id="GO:0005634">
    <property type="term" value="C:nucleus"/>
    <property type="evidence" value="ECO:0007669"/>
    <property type="project" value="UniProtKB-SubCell"/>
</dbReference>
<comment type="subcellular location">
    <subcellularLocation>
        <location evidence="2">Nucleus</location>
    </subcellularLocation>
</comment>
<dbReference type="eggNOG" id="KOG2294">
    <property type="taxonomic scope" value="Eukaryota"/>
</dbReference>
<dbReference type="GO" id="GO:0006357">
    <property type="term" value="P:regulation of transcription by RNA polymerase II"/>
    <property type="evidence" value="ECO:0007669"/>
    <property type="project" value="TreeGrafter"/>
</dbReference>
<reference evidence="5" key="2">
    <citation type="submission" date="2015-02" db="UniProtKB">
        <authorList>
            <consortium name="EnsemblMetazoa"/>
        </authorList>
    </citation>
    <scope>IDENTIFICATION</scope>
</reference>
<dbReference type="InterPro" id="IPR030456">
    <property type="entry name" value="TF_fork_head_CS_2"/>
</dbReference>
<dbReference type="Gene3D" id="1.10.10.10">
    <property type="entry name" value="Winged helix-like DNA-binding domain superfamily/Winged helix DNA-binding domain"/>
    <property type="match status" value="1"/>
</dbReference>
<evidence type="ECO:0000313" key="5">
    <source>
        <dbReference type="EnsemblMetazoa" id="SMAR010887-PA"/>
    </source>
</evidence>
<dbReference type="AlphaFoldDB" id="T1JAW3"/>
<proteinExistence type="predicted"/>
<dbReference type="FunFam" id="1.10.10.10:FF:000135">
    <property type="entry name" value="forkhead box protein G1"/>
    <property type="match status" value="1"/>
</dbReference>
<dbReference type="PhylomeDB" id="T1JAW3"/>
<keyword evidence="1 2" id="KW-0238">DNA-binding</keyword>
<dbReference type="CDD" id="cd20021">
    <property type="entry name" value="FH_FOXG"/>
    <property type="match status" value="1"/>
</dbReference>
<dbReference type="GO" id="GO:0003700">
    <property type="term" value="F:DNA-binding transcription factor activity"/>
    <property type="evidence" value="ECO:0007669"/>
    <property type="project" value="InterPro"/>
</dbReference>
<dbReference type="PROSITE" id="PS50039">
    <property type="entry name" value="FORK_HEAD_3"/>
    <property type="match status" value="1"/>
</dbReference>
<dbReference type="PROSITE" id="PS00658">
    <property type="entry name" value="FORK_HEAD_2"/>
    <property type="match status" value="1"/>
</dbReference>
<dbReference type="Proteomes" id="UP000014500">
    <property type="component" value="Unassembled WGS sequence"/>
</dbReference>
<evidence type="ECO:0000259" key="4">
    <source>
        <dbReference type="PROSITE" id="PS50039"/>
    </source>
</evidence>
<dbReference type="PANTHER" id="PTHR46617">
    <property type="entry name" value="FORKHEAD BOX PROTEIN G1"/>
    <property type="match status" value="1"/>
</dbReference>
<feature type="compositionally biased region" description="Basic and acidic residues" evidence="3">
    <location>
        <begin position="84"/>
        <end position="107"/>
    </location>
</feature>
<dbReference type="STRING" id="126957.T1JAW3"/>
<evidence type="ECO:0000256" key="3">
    <source>
        <dbReference type="SAM" id="MobiDB-lite"/>
    </source>
</evidence>
<organism evidence="5 6">
    <name type="scientific">Strigamia maritima</name>
    <name type="common">European centipede</name>
    <name type="synonym">Geophilus maritimus</name>
    <dbReference type="NCBI Taxonomy" id="126957"/>
    <lineage>
        <taxon>Eukaryota</taxon>
        <taxon>Metazoa</taxon>
        <taxon>Ecdysozoa</taxon>
        <taxon>Arthropoda</taxon>
        <taxon>Myriapoda</taxon>
        <taxon>Chilopoda</taxon>
        <taxon>Pleurostigmophora</taxon>
        <taxon>Geophilomorpha</taxon>
        <taxon>Linotaeniidae</taxon>
        <taxon>Strigamia</taxon>
    </lineage>
</organism>
<dbReference type="InterPro" id="IPR001766">
    <property type="entry name" value="Fork_head_dom"/>
</dbReference>
<dbReference type="PRINTS" id="PR00053">
    <property type="entry name" value="FORKHEAD"/>
</dbReference>
<evidence type="ECO:0000256" key="2">
    <source>
        <dbReference type="PROSITE-ProRule" id="PRU00089"/>
    </source>
</evidence>
<dbReference type="EnsemblMetazoa" id="SMAR010887-RA">
    <property type="protein sequence ID" value="SMAR010887-PA"/>
    <property type="gene ID" value="SMAR010887"/>
</dbReference>
<accession>T1JAW3</accession>
<feature type="compositionally biased region" description="Pro residues" evidence="3">
    <location>
        <begin position="69"/>
        <end position="79"/>
    </location>
</feature>
<dbReference type="InterPro" id="IPR036390">
    <property type="entry name" value="WH_DNA-bd_sf"/>
</dbReference>
<dbReference type="InterPro" id="IPR047208">
    <property type="entry name" value="FOXG1"/>
</dbReference>
<dbReference type="PANTHER" id="PTHR46617:SF3">
    <property type="entry name" value="FORKHEAD BOX PROTEIN G1"/>
    <property type="match status" value="1"/>
</dbReference>
<feature type="domain" description="Fork-head" evidence="4">
    <location>
        <begin position="109"/>
        <end position="203"/>
    </location>
</feature>
<dbReference type="InterPro" id="IPR036388">
    <property type="entry name" value="WH-like_DNA-bd_sf"/>
</dbReference>